<evidence type="ECO:0000313" key="1">
    <source>
        <dbReference type="EMBL" id="CAB4951896.1"/>
    </source>
</evidence>
<reference evidence="1" key="1">
    <citation type="submission" date="2020-05" db="EMBL/GenBank/DDBJ databases">
        <authorList>
            <person name="Chiriac C."/>
            <person name="Salcher M."/>
            <person name="Ghai R."/>
            <person name="Kavagutti S V."/>
        </authorList>
    </citation>
    <scope>NUCLEOTIDE SEQUENCE</scope>
</reference>
<gene>
    <name evidence="1" type="ORF">UFOPK3662_02608</name>
</gene>
<accession>A0A6J7K7Z1</accession>
<dbReference type="EMBL" id="CAFBMW010000023">
    <property type="protein sequence ID" value="CAB4951896.1"/>
    <property type="molecule type" value="Genomic_DNA"/>
</dbReference>
<protein>
    <submittedName>
        <fullName evidence="1">Unannotated protein</fullName>
    </submittedName>
</protein>
<sequence length="47" mass="5089">MKQYAPPTWLDCQATGCDAGVAVDGRHVANLTARGGWYCREHEGKAP</sequence>
<proteinExistence type="predicted"/>
<name>A0A6J7K7Z1_9ZZZZ</name>
<dbReference type="AlphaFoldDB" id="A0A6J7K7Z1"/>
<organism evidence="1">
    <name type="scientific">freshwater metagenome</name>
    <dbReference type="NCBI Taxonomy" id="449393"/>
    <lineage>
        <taxon>unclassified sequences</taxon>
        <taxon>metagenomes</taxon>
        <taxon>ecological metagenomes</taxon>
    </lineage>
</organism>